<dbReference type="InterPro" id="IPR025164">
    <property type="entry name" value="Toastrack_DUF4097"/>
</dbReference>
<reference evidence="3 4" key="1">
    <citation type="submission" date="2018-09" db="EMBL/GenBank/DDBJ databases">
        <title>Arachidicoccus sp. nov., a bacterium isolated from soil.</title>
        <authorList>
            <person name="Weon H.-Y."/>
            <person name="Kwon S.-W."/>
            <person name="Lee S.A."/>
        </authorList>
    </citation>
    <scope>NUCLEOTIDE SEQUENCE [LARGE SCALE GENOMIC DNA]</scope>
    <source>
        <strain evidence="3 4">KIS59-12</strain>
    </source>
</reference>
<feature type="chain" id="PRO_5017305766" description="DUF4097 domain-containing protein" evidence="1">
    <location>
        <begin position="21"/>
        <end position="290"/>
    </location>
</feature>
<feature type="signal peptide" evidence="1">
    <location>
        <begin position="1"/>
        <end position="20"/>
    </location>
</feature>
<proteinExistence type="predicted"/>
<accession>A0A386HTZ8</accession>
<dbReference type="EMBL" id="CP032489">
    <property type="protein sequence ID" value="AYD48826.1"/>
    <property type="molecule type" value="Genomic_DNA"/>
</dbReference>
<organism evidence="3 4">
    <name type="scientific">Arachidicoccus soli</name>
    <dbReference type="NCBI Taxonomy" id="2341117"/>
    <lineage>
        <taxon>Bacteria</taxon>
        <taxon>Pseudomonadati</taxon>
        <taxon>Bacteroidota</taxon>
        <taxon>Chitinophagia</taxon>
        <taxon>Chitinophagales</taxon>
        <taxon>Chitinophagaceae</taxon>
        <taxon>Arachidicoccus</taxon>
    </lineage>
</organism>
<dbReference type="RefSeq" id="WP_119989947.1">
    <property type="nucleotide sequence ID" value="NZ_CP032489.1"/>
</dbReference>
<dbReference type="KEGG" id="ark:D6B99_15135"/>
<dbReference type="OrthoDB" id="876535at2"/>
<keyword evidence="1" id="KW-0732">Signal</keyword>
<keyword evidence="4" id="KW-1185">Reference proteome</keyword>
<evidence type="ECO:0000256" key="1">
    <source>
        <dbReference type="SAM" id="SignalP"/>
    </source>
</evidence>
<dbReference type="Proteomes" id="UP000266118">
    <property type="component" value="Chromosome"/>
</dbReference>
<evidence type="ECO:0000313" key="4">
    <source>
        <dbReference type="Proteomes" id="UP000266118"/>
    </source>
</evidence>
<dbReference type="Pfam" id="PF13349">
    <property type="entry name" value="DUF4097"/>
    <property type="match status" value="1"/>
</dbReference>
<dbReference type="PROSITE" id="PS51257">
    <property type="entry name" value="PROKAR_LIPOPROTEIN"/>
    <property type="match status" value="1"/>
</dbReference>
<evidence type="ECO:0000259" key="2">
    <source>
        <dbReference type="Pfam" id="PF13349"/>
    </source>
</evidence>
<sequence length="290" mass="30763">MKKIFIIICLPCIFSTSACIQLGCEHHHTEETVSFVSGSKYIALENKTFAASSVKNVQADLISSDINIIGDATDKAYVTLHVNGSSVSSLSPKDLQERANKYYNIQINLLDDGELYISIKPKIDRIFSEDGLSFHVSVHTLPSVAGQISTVSGDMTLQNLASIKASSVSGDIVLKDIMGNVEAGSTSGEIKGDNIGSISDVHTVSGDISFQIKTLIKDVDIKSVSGDIVLKMPNDIATNIDLSSVSGDLNANNFKAVSFSQKSDHHVEGTINGGGKAIVANTISGDISLN</sequence>
<dbReference type="AlphaFoldDB" id="A0A386HTZ8"/>
<evidence type="ECO:0000313" key="3">
    <source>
        <dbReference type="EMBL" id="AYD48826.1"/>
    </source>
</evidence>
<protein>
    <recommendedName>
        <fullName evidence="2">DUF4097 domain-containing protein</fullName>
    </recommendedName>
</protein>
<gene>
    <name evidence="3" type="ORF">D6B99_15135</name>
</gene>
<name>A0A386HTZ8_9BACT</name>
<feature type="domain" description="DUF4097" evidence="2">
    <location>
        <begin position="143"/>
        <end position="289"/>
    </location>
</feature>